<name>A0A0F8Y1E8_9ZZZZ</name>
<dbReference type="EMBL" id="LAZR01055973">
    <property type="protein sequence ID" value="KKK75197.1"/>
    <property type="molecule type" value="Genomic_DNA"/>
</dbReference>
<accession>A0A0F8Y1E8</accession>
<organism evidence="1">
    <name type="scientific">marine sediment metagenome</name>
    <dbReference type="NCBI Taxonomy" id="412755"/>
    <lineage>
        <taxon>unclassified sequences</taxon>
        <taxon>metagenomes</taxon>
        <taxon>ecological metagenomes</taxon>
    </lineage>
</organism>
<reference evidence="1" key="1">
    <citation type="journal article" date="2015" name="Nature">
        <title>Complex archaea that bridge the gap between prokaryotes and eukaryotes.</title>
        <authorList>
            <person name="Spang A."/>
            <person name="Saw J.H."/>
            <person name="Jorgensen S.L."/>
            <person name="Zaremba-Niedzwiedzka K."/>
            <person name="Martijn J."/>
            <person name="Lind A.E."/>
            <person name="van Eijk R."/>
            <person name="Schleper C."/>
            <person name="Guy L."/>
            <person name="Ettema T.J."/>
        </authorList>
    </citation>
    <scope>NUCLEOTIDE SEQUENCE</scope>
</reference>
<sequence length="88" mass="9631">MKHDEVVERLARAMSRVEEIADWLWKFAISEAKAALDAIQEGDSLGNGLWAAPIIASMKMTDAGRKVSRFGLGHIWDAMCRAAEGSGK</sequence>
<dbReference type="AlphaFoldDB" id="A0A0F8Y1E8"/>
<gene>
    <name evidence="1" type="ORF">LCGC14_2876160</name>
</gene>
<evidence type="ECO:0000313" key="1">
    <source>
        <dbReference type="EMBL" id="KKK75197.1"/>
    </source>
</evidence>
<protein>
    <submittedName>
        <fullName evidence="1">Uncharacterized protein</fullName>
    </submittedName>
</protein>
<proteinExistence type="predicted"/>
<comment type="caution">
    <text evidence="1">The sequence shown here is derived from an EMBL/GenBank/DDBJ whole genome shotgun (WGS) entry which is preliminary data.</text>
</comment>